<accession>A0A0F9UD37</accession>
<feature type="transmembrane region" description="Helical" evidence="1">
    <location>
        <begin position="55"/>
        <end position="72"/>
    </location>
</feature>
<proteinExistence type="predicted"/>
<dbReference type="EMBL" id="LAZR01000117">
    <property type="protein sequence ID" value="KKN89579.1"/>
    <property type="molecule type" value="Genomic_DNA"/>
</dbReference>
<gene>
    <name evidence="2" type="ORF">LCGC14_0237110</name>
</gene>
<protein>
    <submittedName>
        <fullName evidence="2">Uncharacterized protein</fullName>
    </submittedName>
</protein>
<evidence type="ECO:0000313" key="2">
    <source>
        <dbReference type="EMBL" id="KKN89579.1"/>
    </source>
</evidence>
<keyword evidence="1" id="KW-0472">Membrane</keyword>
<feature type="transmembrane region" description="Helical" evidence="1">
    <location>
        <begin position="21"/>
        <end position="43"/>
    </location>
</feature>
<reference evidence="2" key="1">
    <citation type="journal article" date="2015" name="Nature">
        <title>Complex archaea that bridge the gap between prokaryotes and eukaryotes.</title>
        <authorList>
            <person name="Spang A."/>
            <person name="Saw J.H."/>
            <person name="Jorgensen S.L."/>
            <person name="Zaremba-Niedzwiedzka K."/>
            <person name="Martijn J."/>
            <person name="Lind A.E."/>
            <person name="van Eijk R."/>
            <person name="Schleper C."/>
            <person name="Guy L."/>
            <person name="Ettema T.J."/>
        </authorList>
    </citation>
    <scope>NUCLEOTIDE SEQUENCE</scope>
</reference>
<name>A0A0F9UD37_9ZZZZ</name>
<dbReference type="AlphaFoldDB" id="A0A0F9UD37"/>
<sequence>MLQITNIVNQHLSGVTWWRQILLFCTVFWLITIVCSVPEGQGFESITLDQVLEDFGVFLMFLGIWCGLYAHFQRDISIGALLLLFGAALIQEELNLFNYAYQLVNLAFGREIGSDERQRGDVILLAAVGVTLLLRVANPKFRSLFRIHVTLFLWFYTCFLLWVHYLFPYELQQELLSQRLEYQNEFISTYPGRFDYLCQTGPLICFSWVGDVAPEELAQDEGIQDQIMRHADIDMNASSFIGVVPIDEGTVFRGVDAQQKYLVTYYKNHTLNRVVIDDLFPVRAAAVVTRPLLIFSTAFGMVWFFGGLLVVMMHQSRPRKVINQKFTDIPDSGAWAPQ</sequence>
<keyword evidence="1" id="KW-0812">Transmembrane</keyword>
<comment type="caution">
    <text evidence="2">The sequence shown here is derived from an EMBL/GenBank/DDBJ whole genome shotgun (WGS) entry which is preliminary data.</text>
</comment>
<keyword evidence="1" id="KW-1133">Transmembrane helix</keyword>
<evidence type="ECO:0000256" key="1">
    <source>
        <dbReference type="SAM" id="Phobius"/>
    </source>
</evidence>
<feature type="transmembrane region" description="Helical" evidence="1">
    <location>
        <begin position="292"/>
        <end position="312"/>
    </location>
</feature>
<feature type="transmembrane region" description="Helical" evidence="1">
    <location>
        <begin position="149"/>
        <end position="167"/>
    </location>
</feature>
<organism evidence="2">
    <name type="scientific">marine sediment metagenome</name>
    <dbReference type="NCBI Taxonomy" id="412755"/>
    <lineage>
        <taxon>unclassified sequences</taxon>
        <taxon>metagenomes</taxon>
        <taxon>ecological metagenomes</taxon>
    </lineage>
</organism>